<evidence type="ECO:0000313" key="3">
    <source>
        <dbReference type="EMBL" id="MBS8259098.1"/>
    </source>
</evidence>
<reference evidence="3" key="2">
    <citation type="journal article" date="2021" name="Microorganisms">
        <title>Bacterial Dimethylsulfoniopropionate Biosynthesis in the East China Sea.</title>
        <authorList>
            <person name="Liu J."/>
            <person name="Zhang Y."/>
            <person name="Liu J."/>
            <person name="Zhong H."/>
            <person name="Williams B.T."/>
            <person name="Zheng Y."/>
            <person name="Curson A.R.J."/>
            <person name="Sun C."/>
            <person name="Sun H."/>
            <person name="Song D."/>
            <person name="Wagner Mackenzie B."/>
            <person name="Bermejo Martinez A."/>
            <person name="Todd J.D."/>
            <person name="Zhang X.H."/>
        </authorList>
    </citation>
    <scope>NUCLEOTIDE SEQUENCE</scope>
    <source>
        <strain evidence="3">AESS21</strain>
    </source>
</reference>
<protein>
    <submittedName>
        <fullName evidence="3">MBL fold metallo-hydrolase</fullName>
    </submittedName>
</protein>
<evidence type="ECO:0000313" key="4">
    <source>
        <dbReference type="Proteomes" id="UP000705379"/>
    </source>
</evidence>
<feature type="compositionally biased region" description="Acidic residues" evidence="1">
    <location>
        <begin position="326"/>
        <end position="349"/>
    </location>
</feature>
<evidence type="ECO:0000259" key="2">
    <source>
        <dbReference type="SMART" id="SM00849"/>
    </source>
</evidence>
<dbReference type="SUPFAM" id="SSF56281">
    <property type="entry name" value="Metallo-hydrolase/oxidoreductase"/>
    <property type="match status" value="1"/>
</dbReference>
<comment type="caution">
    <text evidence="3">The sequence shown here is derived from an EMBL/GenBank/DDBJ whole genome shotgun (WGS) entry which is preliminary data.</text>
</comment>
<dbReference type="SMART" id="SM00849">
    <property type="entry name" value="Lactamase_B"/>
    <property type="match status" value="1"/>
</dbReference>
<dbReference type="InterPro" id="IPR050855">
    <property type="entry name" value="NDM-1-like"/>
</dbReference>
<dbReference type="EMBL" id="QTKU01000001">
    <property type="protein sequence ID" value="MBS8259098.1"/>
    <property type="molecule type" value="Genomic_DNA"/>
</dbReference>
<dbReference type="InterPro" id="IPR001279">
    <property type="entry name" value="Metallo-B-lactamas"/>
</dbReference>
<reference evidence="3" key="1">
    <citation type="submission" date="2018-08" db="EMBL/GenBank/DDBJ databases">
        <authorList>
            <person name="Jin W."/>
            <person name="Wang H."/>
            <person name="Yang Y."/>
            <person name="Li M."/>
            <person name="Liu J."/>
        </authorList>
    </citation>
    <scope>NUCLEOTIDE SEQUENCE</scope>
    <source>
        <strain evidence="3">AESS21</strain>
    </source>
</reference>
<accession>A0A944CBJ4</accession>
<dbReference type="Proteomes" id="UP000705379">
    <property type="component" value="Unassembled WGS sequence"/>
</dbReference>
<dbReference type="InterPro" id="IPR036866">
    <property type="entry name" value="RibonucZ/Hydroxyglut_hydro"/>
</dbReference>
<dbReference type="Gene3D" id="3.60.15.10">
    <property type="entry name" value="Ribonuclease Z/Hydroxyacylglutathione hydrolase-like"/>
    <property type="match status" value="1"/>
</dbReference>
<gene>
    <name evidence="3" type="ORF">DYI23_02600</name>
</gene>
<dbReference type="AlphaFoldDB" id="A0A944CBJ4"/>
<dbReference type="PANTHER" id="PTHR42951">
    <property type="entry name" value="METALLO-BETA-LACTAMASE DOMAIN-CONTAINING"/>
    <property type="match status" value="1"/>
</dbReference>
<feature type="domain" description="Metallo-beta-lactamase" evidence="2">
    <location>
        <begin position="33"/>
        <end position="219"/>
    </location>
</feature>
<evidence type="ECO:0000256" key="1">
    <source>
        <dbReference type="SAM" id="MobiDB-lite"/>
    </source>
</evidence>
<name>A0A944CBJ4_9HYPH</name>
<sequence>MSNDFASANDTEDKKISFTEIGKGCYAFTAEGDPNTGVIIGDNSVLVVDAQATPAMAEQVIERIREVTDKPIKHVVLTHYHAVRVLGASAYGASEIIASDLTRRLIDERGEADWKSEYARFPRLFKDADSIPGLTWPTLSFASSMSLNLGNRDVRIMHLGRGHTMGDAVVWVPDAGVMYSGDLVESKSACYCGDAHLGDWPRALNRIGAFRPSALMPGRGDAVIGSSAVMEALEHTEAFITTLRDTAADCVASGMGIKDTFLTVKSVMDPLFGDYAIHDHCLPFNVARAYDEAHGLDTPQVWTAERDRDLWDALHGLVAEPVAESQEAEINEAENLDEEVLEEVVETSEEQSAASEDQAADDKVREPENA</sequence>
<proteinExistence type="predicted"/>
<organism evidence="3 4">
    <name type="scientific">Roseibium polysiphoniae</name>
    <dbReference type="NCBI Taxonomy" id="2571221"/>
    <lineage>
        <taxon>Bacteria</taxon>
        <taxon>Pseudomonadati</taxon>
        <taxon>Pseudomonadota</taxon>
        <taxon>Alphaproteobacteria</taxon>
        <taxon>Hyphomicrobiales</taxon>
        <taxon>Stappiaceae</taxon>
        <taxon>Roseibium</taxon>
    </lineage>
</organism>
<dbReference type="PANTHER" id="PTHR42951:SF20">
    <property type="entry name" value="BETA LACTAMASE"/>
    <property type="match status" value="1"/>
</dbReference>
<feature type="region of interest" description="Disordered" evidence="1">
    <location>
        <begin position="325"/>
        <end position="370"/>
    </location>
</feature>
<dbReference type="Pfam" id="PF00753">
    <property type="entry name" value="Lactamase_B"/>
    <property type="match status" value="1"/>
</dbReference>
<feature type="compositionally biased region" description="Basic and acidic residues" evidence="1">
    <location>
        <begin position="360"/>
        <end position="370"/>
    </location>
</feature>
<dbReference type="CDD" id="cd16282">
    <property type="entry name" value="metallo-hydrolase-like_MBL-fold"/>
    <property type="match status" value="1"/>
</dbReference>